<dbReference type="InterPro" id="IPR036928">
    <property type="entry name" value="AS_sf"/>
</dbReference>
<evidence type="ECO:0000259" key="1">
    <source>
        <dbReference type="Pfam" id="PF01425"/>
    </source>
</evidence>
<dbReference type="Pfam" id="PF01425">
    <property type="entry name" value="Amidase"/>
    <property type="match status" value="1"/>
</dbReference>
<dbReference type="EMBL" id="QEOB01000035">
    <property type="protein sequence ID" value="PVX70770.1"/>
    <property type="molecule type" value="Genomic_DNA"/>
</dbReference>
<dbReference type="InterPro" id="IPR023631">
    <property type="entry name" value="Amidase_dom"/>
</dbReference>
<keyword evidence="3" id="KW-1185">Reference proteome</keyword>
<organism evidence="2 3">
    <name type="scientific">Paraburkholderia unamae</name>
    <dbReference type="NCBI Taxonomy" id="219649"/>
    <lineage>
        <taxon>Bacteria</taxon>
        <taxon>Pseudomonadati</taxon>
        <taxon>Pseudomonadota</taxon>
        <taxon>Betaproteobacteria</taxon>
        <taxon>Burkholderiales</taxon>
        <taxon>Burkholderiaceae</taxon>
        <taxon>Paraburkholderia</taxon>
    </lineage>
</organism>
<accession>A0ABX5K8A8</accession>
<dbReference type="PANTHER" id="PTHR11895:SF151">
    <property type="entry name" value="GLUTAMYL-TRNA(GLN) AMIDOTRANSFERASE SUBUNIT A"/>
    <property type="match status" value="1"/>
</dbReference>
<reference evidence="2 3" key="1">
    <citation type="submission" date="2018-05" db="EMBL/GenBank/DDBJ databases">
        <title>Genomic Encyclopedia of Type Strains, Phase IV (KMG-V): Genome sequencing to study the core and pangenomes of soil and plant-associated prokaryotes.</title>
        <authorList>
            <person name="Whitman W."/>
        </authorList>
    </citation>
    <scope>NUCLEOTIDE SEQUENCE [LARGE SCALE GENOMIC DNA]</scope>
    <source>
        <strain evidence="2 3">SCZa-39</strain>
    </source>
</reference>
<dbReference type="SUPFAM" id="SSF75304">
    <property type="entry name" value="Amidase signature (AS) enzymes"/>
    <property type="match status" value="1"/>
</dbReference>
<name>A0ABX5K8A8_9BURK</name>
<sequence length="393" mass="41137">MKLPHTGEADRYRALAMEVGLGGQGPSVAIKDCIDIAGFPTRAGSAALAEAEPASEHADVVRQLLAAGWRVVAKANMHELAYGMTGINDWAGTPVNPRDPLCIPGGSSSGSAVAVGAGLVDVAIGSDTGGSIRVPAACCGVIGMKPTFGRVSRKGAWPRASTLDCIGPFARDMALLNAAMSVIAADFDLARASRPQDAARVRVLDVEAEPVVQMAMRSALDTSGWRTIEGTLPLMQAGFDAGLTLINAETYTAFAHLAGDDRLGADVAQRLALASTTTAAAREEAERVRIALTAEVDRQLEDVDALVLPTLPHLPPTLQAVREGFSVVGMSTFVRPFNLSGHPALSLPLPAEPGRPAASIQLVGRKGDDERVCALALHLQRALDSRRTDFRSN</sequence>
<protein>
    <submittedName>
        <fullName evidence="2">Amidase</fullName>
    </submittedName>
</protein>
<dbReference type="RefSeq" id="WP_244315061.1">
    <property type="nucleotide sequence ID" value="NZ_QEOB01000035.1"/>
</dbReference>
<feature type="domain" description="Amidase" evidence="1">
    <location>
        <begin position="26"/>
        <end position="373"/>
    </location>
</feature>
<dbReference type="InterPro" id="IPR020556">
    <property type="entry name" value="Amidase_CS"/>
</dbReference>
<dbReference type="Proteomes" id="UP000245712">
    <property type="component" value="Unassembled WGS sequence"/>
</dbReference>
<evidence type="ECO:0000313" key="2">
    <source>
        <dbReference type="EMBL" id="PVX70770.1"/>
    </source>
</evidence>
<gene>
    <name evidence="2" type="ORF">C7402_13574</name>
</gene>
<dbReference type="PROSITE" id="PS00571">
    <property type="entry name" value="AMIDASES"/>
    <property type="match status" value="1"/>
</dbReference>
<evidence type="ECO:0000313" key="3">
    <source>
        <dbReference type="Proteomes" id="UP000245712"/>
    </source>
</evidence>
<dbReference type="Gene3D" id="3.90.1300.10">
    <property type="entry name" value="Amidase signature (AS) domain"/>
    <property type="match status" value="1"/>
</dbReference>
<comment type="caution">
    <text evidence="2">The sequence shown here is derived from an EMBL/GenBank/DDBJ whole genome shotgun (WGS) entry which is preliminary data.</text>
</comment>
<dbReference type="InterPro" id="IPR000120">
    <property type="entry name" value="Amidase"/>
</dbReference>
<proteinExistence type="predicted"/>
<dbReference type="PANTHER" id="PTHR11895">
    <property type="entry name" value="TRANSAMIDASE"/>
    <property type="match status" value="1"/>
</dbReference>